<dbReference type="Proteomes" id="UP001374584">
    <property type="component" value="Unassembled WGS sequence"/>
</dbReference>
<dbReference type="EMBL" id="JAYMYR010000007">
    <property type="protein sequence ID" value="KAK7353769.1"/>
    <property type="molecule type" value="Genomic_DNA"/>
</dbReference>
<reference evidence="1 2" key="1">
    <citation type="submission" date="2024-01" db="EMBL/GenBank/DDBJ databases">
        <title>The genomes of 5 underutilized Papilionoideae crops provide insights into root nodulation and disease resistanc.</title>
        <authorList>
            <person name="Jiang F."/>
        </authorList>
    </citation>
    <scope>NUCLEOTIDE SEQUENCE [LARGE SCALE GENOMIC DNA]</scope>
    <source>
        <strain evidence="1">JINMINGXINNONG_FW02</strain>
        <tissue evidence="1">Leaves</tissue>
    </source>
</reference>
<dbReference type="AlphaFoldDB" id="A0AAN9MJ44"/>
<evidence type="ECO:0000313" key="1">
    <source>
        <dbReference type="EMBL" id="KAK7353769.1"/>
    </source>
</evidence>
<name>A0AAN9MJ44_PHACN</name>
<gene>
    <name evidence="1" type="ORF">VNO80_19221</name>
</gene>
<sequence>MSNGTLRCVIRPQERQDLSMLEVRVVARANRDACLSWGNPSLHSIIVFASIAPESADQRSEYQPLTARGGLVKRPNAICLLLLFALVHLVYNAEGLLRIPPTTDLMKGNTLIHKQAMPTSVTCAFVSLSVVSTGCFRAARLTPIRISSSKVPYPYARIIE</sequence>
<protein>
    <submittedName>
        <fullName evidence="1">Uncharacterized protein</fullName>
    </submittedName>
</protein>
<proteinExistence type="predicted"/>
<keyword evidence="2" id="KW-1185">Reference proteome</keyword>
<accession>A0AAN9MJ44</accession>
<organism evidence="1 2">
    <name type="scientific">Phaseolus coccineus</name>
    <name type="common">Scarlet runner bean</name>
    <name type="synonym">Phaseolus multiflorus</name>
    <dbReference type="NCBI Taxonomy" id="3886"/>
    <lineage>
        <taxon>Eukaryota</taxon>
        <taxon>Viridiplantae</taxon>
        <taxon>Streptophyta</taxon>
        <taxon>Embryophyta</taxon>
        <taxon>Tracheophyta</taxon>
        <taxon>Spermatophyta</taxon>
        <taxon>Magnoliopsida</taxon>
        <taxon>eudicotyledons</taxon>
        <taxon>Gunneridae</taxon>
        <taxon>Pentapetalae</taxon>
        <taxon>rosids</taxon>
        <taxon>fabids</taxon>
        <taxon>Fabales</taxon>
        <taxon>Fabaceae</taxon>
        <taxon>Papilionoideae</taxon>
        <taxon>50 kb inversion clade</taxon>
        <taxon>NPAAA clade</taxon>
        <taxon>indigoferoid/millettioid clade</taxon>
        <taxon>Phaseoleae</taxon>
        <taxon>Phaseolus</taxon>
    </lineage>
</organism>
<evidence type="ECO:0000313" key="2">
    <source>
        <dbReference type="Proteomes" id="UP001374584"/>
    </source>
</evidence>
<comment type="caution">
    <text evidence="1">The sequence shown here is derived from an EMBL/GenBank/DDBJ whole genome shotgun (WGS) entry which is preliminary data.</text>
</comment>